<dbReference type="EMBL" id="UFQT01000219">
    <property type="protein sequence ID" value="SSX21932.1"/>
    <property type="molecule type" value="Genomic_DNA"/>
</dbReference>
<dbReference type="GO" id="GO:0005319">
    <property type="term" value="F:lipid transporter activity"/>
    <property type="evidence" value="ECO:0007669"/>
    <property type="project" value="InterPro"/>
</dbReference>
<dbReference type="VEuPathDB" id="VectorBase:CSON005619"/>
<dbReference type="Gene3D" id="2.30.230.10">
    <property type="entry name" value="Lipovitellin, beta-sheet shell regions, chain A"/>
    <property type="match status" value="2"/>
</dbReference>
<sequence>MNKILLFTLILGVITYSVHSTSFEYLHDPSSTDCQSKYDYFYNNNHGHGVVQYGVSLLVRADKDHPNALLFGFENYENATRKLSNYPIRAYFDDNGKITRYDADPNDPEESVTTKKPIVATTQLDWTQVKNALTTPAEFKSEIDGLTSKCNIVYNVNKIDSGFGVLASRNVLECTGPMQSEYEKYDKYKESTKVWKFTFDQSQKTNFVALTVDVVDYFGPGKTVVIDSGFTFRGCDTFTDQWDVTVVNQQSKQIVIMKYFLSILLLGIITQSYGSSFEYLHDSSKDCQSKYEYFYLNKYENGTTRAEYGVTMLVRGDKENSNALLFHFKNYENATKVLAEFPIRVYFDESGKMVKFDINPNDPDESVSTKKAIIFTTQLDWGHVTSALKKNGPSEFKSLIKGKTKECNIAYSVKVATPELFNVLAERNFTECTSSCNKTHDYPKYNESTKTWRYTFHTSQTTNFIGLRIDIVDYFAPEKVVTIQSDFFFSECEKFTDDWNTTGLEEDTRDYSHLYEKRGKHDNSNKKDN</sequence>
<keyword evidence="1" id="KW-0732">Signal</keyword>
<gene>
    <name evidence="2" type="primary">CSON005619</name>
</gene>
<proteinExistence type="predicted"/>
<name>A0A336LV59_CULSO</name>
<evidence type="ECO:0000313" key="2">
    <source>
        <dbReference type="EMBL" id="SSX21932.1"/>
    </source>
</evidence>
<reference evidence="2" key="1">
    <citation type="submission" date="2018-07" db="EMBL/GenBank/DDBJ databases">
        <authorList>
            <person name="Quirk P.G."/>
            <person name="Krulwich T.A."/>
        </authorList>
    </citation>
    <scope>NUCLEOTIDE SEQUENCE</scope>
</reference>
<evidence type="ECO:0000256" key="1">
    <source>
        <dbReference type="SAM" id="SignalP"/>
    </source>
</evidence>
<dbReference type="InterPro" id="IPR015816">
    <property type="entry name" value="Vitellinogen_b-sht_N"/>
</dbReference>
<protein>
    <submittedName>
        <fullName evidence="2">CSON005619 protein</fullName>
    </submittedName>
</protein>
<feature type="signal peptide" evidence="1">
    <location>
        <begin position="1"/>
        <end position="20"/>
    </location>
</feature>
<feature type="chain" id="PRO_5016467721" evidence="1">
    <location>
        <begin position="21"/>
        <end position="529"/>
    </location>
</feature>
<dbReference type="AlphaFoldDB" id="A0A336LV59"/>
<accession>A0A336LV59</accession>
<organism evidence="2">
    <name type="scientific">Culicoides sonorensis</name>
    <name type="common">Biting midge</name>
    <dbReference type="NCBI Taxonomy" id="179676"/>
    <lineage>
        <taxon>Eukaryota</taxon>
        <taxon>Metazoa</taxon>
        <taxon>Ecdysozoa</taxon>
        <taxon>Arthropoda</taxon>
        <taxon>Hexapoda</taxon>
        <taxon>Insecta</taxon>
        <taxon>Pterygota</taxon>
        <taxon>Neoptera</taxon>
        <taxon>Endopterygota</taxon>
        <taxon>Diptera</taxon>
        <taxon>Nematocera</taxon>
        <taxon>Chironomoidea</taxon>
        <taxon>Ceratopogonidae</taxon>
        <taxon>Ceratopogoninae</taxon>
        <taxon>Culicoides</taxon>
        <taxon>Monoculicoides</taxon>
    </lineage>
</organism>